<evidence type="ECO:0000313" key="2">
    <source>
        <dbReference type="Proteomes" id="UP000238937"/>
    </source>
</evidence>
<name>A0A2T1GCJ2_9CYAN</name>
<dbReference type="Proteomes" id="UP000238937">
    <property type="component" value="Unassembled WGS sequence"/>
</dbReference>
<dbReference type="InterPro" id="IPR025478">
    <property type="entry name" value="COP23"/>
</dbReference>
<sequence>MKILCYQIALSFTIASLPLQPTLAQPQHLDVAFYCGRVQIQDSGERKMMPATVVQVKGTEGERTLVVWKNGFKNMSPLERCETVSKRFQAAWQRGDFKKFAPQSNNKNGLGILCALSFQGKACTEKDILFTVKNANEANKIVADLYQSLQNATVGRPIYQSSSSQSIDMQELINGISNSTDK</sequence>
<organism evidence="1 2">
    <name type="scientific">Chamaesiphon polymorphus CCALA 037</name>
    <dbReference type="NCBI Taxonomy" id="2107692"/>
    <lineage>
        <taxon>Bacteria</taxon>
        <taxon>Bacillati</taxon>
        <taxon>Cyanobacteriota</taxon>
        <taxon>Cyanophyceae</taxon>
        <taxon>Gomontiellales</taxon>
        <taxon>Chamaesiphonaceae</taxon>
        <taxon>Chamaesiphon</taxon>
    </lineage>
</organism>
<dbReference type="EMBL" id="PVWO01000212">
    <property type="protein sequence ID" value="PSB55079.1"/>
    <property type="molecule type" value="Genomic_DNA"/>
</dbReference>
<reference evidence="1 2" key="1">
    <citation type="submission" date="2018-03" db="EMBL/GenBank/DDBJ databases">
        <title>The ancient ancestry and fast evolution of plastids.</title>
        <authorList>
            <person name="Moore K.R."/>
            <person name="Magnabosco C."/>
            <person name="Momper L."/>
            <person name="Gold D.A."/>
            <person name="Bosak T."/>
            <person name="Fournier G.P."/>
        </authorList>
    </citation>
    <scope>NUCLEOTIDE SEQUENCE [LARGE SCALE GENOMIC DNA]</scope>
    <source>
        <strain evidence="1 2">CCALA 037</strain>
    </source>
</reference>
<gene>
    <name evidence="1" type="ORF">C7B77_16175</name>
</gene>
<comment type="caution">
    <text evidence="1">The sequence shown here is derived from an EMBL/GenBank/DDBJ whole genome shotgun (WGS) entry which is preliminary data.</text>
</comment>
<dbReference type="Pfam" id="PF14218">
    <property type="entry name" value="COP23"/>
    <property type="match status" value="1"/>
</dbReference>
<evidence type="ECO:0000313" key="1">
    <source>
        <dbReference type="EMBL" id="PSB55079.1"/>
    </source>
</evidence>
<protein>
    <submittedName>
        <fullName evidence="1">Uncharacterized protein</fullName>
    </submittedName>
</protein>
<keyword evidence="2" id="KW-1185">Reference proteome</keyword>
<dbReference type="RefSeq" id="WP_106306885.1">
    <property type="nucleotide sequence ID" value="NZ_PVWO01000212.1"/>
</dbReference>
<dbReference type="OrthoDB" id="490444at2"/>
<proteinExistence type="predicted"/>
<dbReference type="AlphaFoldDB" id="A0A2T1GCJ2"/>
<accession>A0A2T1GCJ2</accession>